<reference evidence="2 3" key="1">
    <citation type="submission" date="2020-04" db="EMBL/GenBank/DDBJ databases">
        <title>Flammeovirgaceae bacterium KN852 isolated from deep sea.</title>
        <authorList>
            <person name="Zhang D.-C."/>
        </authorList>
    </citation>
    <scope>NUCLEOTIDE SEQUENCE [LARGE SCALE GENOMIC DNA]</scope>
    <source>
        <strain evidence="2 3">KN852</strain>
    </source>
</reference>
<dbReference type="EMBL" id="JABBNU010000003">
    <property type="protein sequence ID" value="NMM47863.1"/>
    <property type="molecule type" value="Genomic_DNA"/>
</dbReference>
<organism evidence="2 3">
    <name type="scientific">Marinigracilibium pacificum</name>
    <dbReference type="NCBI Taxonomy" id="2729599"/>
    <lineage>
        <taxon>Bacteria</taxon>
        <taxon>Pseudomonadati</taxon>
        <taxon>Bacteroidota</taxon>
        <taxon>Cytophagia</taxon>
        <taxon>Cytophagales</taxon>
        <taxon>Flammeovirgaceae</taxon>
        <taxon>Marinigracilibium</taxon>
    </lineage>
</organism>
<evidence type="ECO:0000256" key="1">
    <source>
        <dbReference type="SAM" id="MobiDB-lite"/>
    </source>
</evidence>
<sequence length="133" mass="15074">MLDEELNQSYSKHKPAYLKPSEAEENGKLGSNLIIKGIPKKIDSGSQFSAFIMVPIATGNVTTFTMIPIFENYDVYEIKDDNTSEKLIIAHDKRTHRLPEEEVTIGGVLKEFAKENKNSKDKSVFLEVLYHLN</sequence>
<keyword evidence="3" id="KW-1185">Reference proteome</keyword>
<proteinExistence type="predicted"/>
<protein>
    <submittedName>
        <fullName evidence="2">Uncharacterized protein</fullName>
    </submittedName>
</protein>
<comment type="caution">
    <text evidence="2">The sequence shown here is derived from an EMBL/GenBank/DDBJ whole genome shotgun (WGS) entry which is preliminary data.</text>
</comment>
<evidence type="ECO:0000313" key="2">
    <source>
        <dbReference type="EMBL" id="NMM47863.1"/>
    </source>
</evidence>
<evidence type="ECO:0000313" key="3">
    <source>
        <dbReference type="Proteomes" id="UP000559010"/>
    </source>
</evidence>
<accession>A0A848ITP9</accession>
<name>A0A848ITP9_9BACT</name>
<dbReference type="Proteomes" id="UP000559010">
    <property type="component" value="Unassembled WGS sequence"/>
</dbReference>
<dbReference type="AlphaFoldDB" id="A0A848ITP9"/>
<feature type="region of interest" description="Disordered" evidence="1">
    <location>
        <begin position="1"/>
        <end position="23"/>
    </location>
</feature>
<gene>
    <name evidence="2" type="ORF">HH304_05585</name>
</gene>